<dbReference type="InterPro" id="IPR010524">
    <property type="entry name" value="Sig_transdc_resp-reg_PrpR_N"/>
</dbReference>
<dbReference type="Pfam" id="PF00158">
    <property type="entry name" value="Sigma54_activat"/>
    <property type="match status" value="1"/>
</dbReference>
<dbReference type="Pfam" id="PF25601">
    <property type="entry name" value="AAA_lid_14"/>
    <property type="match status" value="1"/>
</dbReference>
<dbReference type="Pfam" id="PF06506">
    <property type="entry name" value="PrpR_N"/>
    <property type="match status" value="1"/>
</dbReference>
<dbReference type="SMART" id="SM00091">
    <property type="entry name" value="PAS"/>
    <property type="match status" value="1"/>
</dbReference>
<comment type="caution">
    <text evidence="6">The sequence shown here is derived from an EMBL/GenBank/DDBJ whole genome shotgun (WGS) entry which is preliminary data.</text>
</comment>
<dbReference type="Gene3D" id="1.10.10.60">
    <property type="entry name" value="Homeodomain-like"/>
    <property type="match status" value="1"/>
</dbReference>
<dbReference type="InterPro" id="IPR009057">
    <property type="entry name" value="Homeodomain-like_sf"/>
</dbReference>
<feature type="domain" description="Sigma-54 factor interaction" evidence="5">
    <location>
        <begin position="324"/>
        <end position="554"/>
    </location>
</feature>
<dbReference type="InterPro" id="IPR002197">
    <property type="entry name" value="HTH_Fis"/>
</dbReference>
<dbReference type="InterPro" id="IPR002078">
    <property type="entry name" value="Sigma_54_int"/>
</dbReference>
<dbReference type="SUPFAM" id="SSF52540">
    <property type="entry name" value="P-loop containing nucleoside triphosphate hydrolases"/>
    <property type="match status" value="1"/>
</dbReference>
<evidence type="ECO:0000256" key="1">
    <source>
        <dbReference type="ARBA" id="ARBA00022741"/>
    </source>
</evidence>
<dbReference type="Gene3D" id="3.30.450.20">
    <property type="entry name" value="PAS domain"/>
    <property type="match status" value="1"/>
</dbReference>
<keyword evidence="7" id="KW-1185">Reference proteome</keyword>
<dbReference type="PROSITE" id="PS00676">
    <property type="entry name" value="SIGMA54_INTERACT_2"/>
    <property type="match status" value="1"/>
</dbReference>
<dbReference type="Pfam" id="PF02954">
    <property type="entry name" value="HTH_8"/>
    <property type="match status" value="1"/>
</dbReference>
<dbReference type="InterPro" id="IPR058031">
    <property type="entry name" value="AAA_lid_NorR"/>
</dbReference>
<dbReference type="RefSeq" id="WP_255227742.1">
    <property type="nucleotide sequence ID" value="NZ_JAJEKE010000010.1"/>
</dbReference>
<dbReference type="Gene3D" id="1.10.8.60">
    <property type="match status" value="1"/>
</dbReference>
<gene>
    <name evidence="6" type="ORF">LJD61_11770</name>
</gene>
<evidence type="ECO:0000256" key="2">
    <source>
        <dbReference type="ARBA" id="ARBA00022840"/>
    </source>
</evidence>
<dbReference type="InterPro" id="IPR025943">
    <property type="entry name" value="Sigma_54_int_dom_ATP-bd_2"/>
</dbReference>
<dbReference type="Proteomes" id="UP001651880">
    <property type="component" value="Unassembled WGS sequence"/>
</dbReference>
<keyword evidence="1" id="KW-0547">Nucleotide-binding</keyword>
<dbReference type="InterPro" id="IPR025662">
    <property type="entry name" value="Sigma_54_int_dom_ATP-bd_1"/>
</dbReference>
<evidence type="ECO:0000313" key="6">
    <source>
        <dbReference type="EMBL" id="MCQ1530223.1"/>
    </source>
</evidence>
<dbReference type="SUPFAM" id="SSF159800">
    <property type="entry name" value="PrpR receptor domain-like"/>
    <property type="match status" value="1"/>
</dbReference>
<dbReference type="Gene3D" id="3.40.50.10660">
    <property type="entry name" value="PrpR receptor domain-like"/>
    <property type="match status" value="1"/>
</dbReference>
<evidence type="ECO:0000313" key="7">
    <source>
        <dbReference type="Proteomes" id="UP001651880"/>
    </source>
</evidence>
<dbReference type="PROSITE" id="PS00675">
    <property type="entry name" value="SIGMA54_INTERACT_1"/>
    <property type="match status" value="1"/>
</dbReference>
<protein>
    <submittedName>
        <fullName evidence="6">Sigma 54-interacting transcriptional regulator</fullName>
    </submittedName>
</protein>
<keyword evidence="4" id="KW-0804">Transcription</keyword>
<accession>A0ABT1NJ94</accession>
<dbReference type="InterPro" id="IPR035965">
    <property type="entry name" value="PAS-like_dom_sf"/>
</dbReference>
<evidence type="ECO:0000259" key="5">
    <source>
        <dbReference type="PROSITE" id="PS50045"/>
    </source>
</evidence>
<name>A0ABT1NJ94_9FIRM</name>
<organism evidence="6 7">
    <name type="scientific">Lutispora saccharofermentans</name>
    <dbReference type="NCBI Taxonomy" id="3024236"/>
    <lineage>
        <taxon>Bacteria</taxon>
        <taxon>Bacillati</taxon>
        <taxon>Bacillota</taxon>
        <taxon>Clostridia</taxon>
        <taxon>Lutisporales</taxon>
        <taxon>Lutisporaceae</taxon>
        <taxon>Lutispora</taxon>
    </lineage>
</organism>
<evidence type="ECO:0000256" key="3">
    <source>
        <dbReference type="ARBA" id="ARBA00023015"/>
    </source>
</evidence>
<dbReference type="Gene3D" id="3.40.50.2300">
    <property type="match status" value="1"/>
</dbReference>
<keyword evidence="2" id="KW-0067">ATP-binding</keyword>
<dbReference type="InterPro" id="IPR003593">
    <property type="entry name" value="AAA+_ATPase"/>
</dbReference>
<evidence type="ECO:0000256" key="4">
    <source>
        <dbReference type="ARBA" id="ARBA00023163"/>
    </source>
</evidence>
<dbReference type="SUPFAM" id="SSF46689">
    <property type="entry name" value="Homeodomain-like"/>
    <property type="match status" value="1"/>
</dbReference>
<dbReference type="CDD" id="cd00009">
    <property type="entry name" value="AAA"/>
    <property type="match status" value="1"/>
</dbReference>
<dbReference type="InterPro" id="IPR027417">
    <property type="entry name" value="P-loop_NTPase"/>
</dbReference>
<dbReference type="SUPFAM" id="SSF55785">
    <property type="entry name" value="PYP-like sensor domain (PAS domain)"/>
    <property type="match status" value="1"/>
</dbReference>
<dbReference type="PRINTS" id="PR01590">
    <property type="entry name" value="HTHFIS"/>
</dbReference>
<dbReference type="PANTHER" id="PTHR32071">
    <property type="entry name" value="TRANSCRIPTIONAL REGULATORY PROTEIN"/>
    <property type="match status" value="1"/>
</dbReference>
<keyword evidence="3" id="KW-0805">Transcription regulation</keyword>
<proteinExistence type="predicted"/>
<dbReference type="PROSITE" id="PS50045">
    <property type="entry name" value="SIGMA54_INTERACT_4"/>
    <property type="match status" value="1"/>
</dbReference>
<reference evidence="6 7" key="1">
    <citation type="submission" date="2021-10" db="EMBL/GenBank/DDBJ databases">
        <title>Lutispora strain m25 sp. nov., a thermophilic, non-spore-forming bacterium isolated from a lab-scale methanogenic bioreactor digesting anaerobic sludge.</title>
        <authorList>
            <person name="El Houari A."/>
            <person name="Mcdonald J."/>
        </authorList>
    </citation>
    <scope>NUCLEOTIDE SEQUENCE [LARGE SCALE GENOMIC DNA]</scope>
    <source>
        <strain evidence="7">m25</strain>
    </source>
</reference>
<dbReference type="PANTHER" id="PTHR32071:SF57">
    <property type="entry name" value="C4-DICARBOXYLATE TRANSPORT TRANSCRIPTIONAL REGULATORY PROTEIN DCTD"/>
    <property type="match status" value="1"/>
</dbReference>
<sequence>MKIKIALLGYKGFTERAEKYIQYLKNVEVCIYSSLGYESLPLAQKLQNEGIDAIVTGQTNYIQVKDKVSIPVIPFRVTFVDAVNAFTQALKFEEKTVALMYPSFDDFEFDFVALADFIGLNIVQLTYNSICDLKKKIADLKQQGIKLLIGTTLAVSICKDYGIRGIEIYSVESIIYASIDKAIEVVKAIREKRSNEIFRDLIINNVHEGIVYIDEFGKIHIFNDEAARLFKLEGFLVIGKHIDEIASDLRLTDTLRTGDIEINSIEVIRNMHLSVSRIPIKINNKVVGVISTFQNAENIENIGDAIRRIKRADGFIAKYTFDSLIGKSPIFLSTINLSKKYARSDLPILVEGETGTGKELFVQSIHNYSYRKNYPFVAINCASLPENLLESELFGYEPGSFTGASSNGKKGLFEIADEGTLFLDEINSIPKNFQAKLLRVIEEKEIIRIGGKRIIPVNVRIIATSNVSIRSMINNGEFREDLYYRIGTLKINIPPLRDRMSDLPYLIEGLSSDINIYKNYDFRFIYNKMCQKLMGYDFPGNIRELKMFINRFFILLDENRVEDMLYIDNLINLCVGDMLEEINIYSKGSQSFDIIEQNEKRVIMSLLEQYKNNKSLVAKHMGIGRNTLYRKMKKLNIYDF</sequence>
<dbReference type="Gene3D" id="3.40.50.300">
    <property type="entry name" value="P-loop containing nucleotide triphosphate hydrolases"/>
    <property type="match status" value="1"/>
</dbReference>
<dbReference type="SMART" id="SM00382">
    <property type="entry name" value="AAA"/>
    <property type="match status" value="1"/>
</dbReference>
<dbReference type="InterPro" id="IPR000014">
    <property type="entry name" value="PAS"/>
</dbReference>
<dbReference type="EMBL" id="JAJEKE010000010">
    <property type="protein sequence ID" value="MCQ1530223.1"/>
    <property type="molecule type" value="Genomic_DNA"/>
</dbReference>